<reference evidence="1" key="2">
    <citation type="journal article" date="2015" name="Data Brief">
        <title>Shoot transcriptome of the giant reed, Arundo donax.</title>
        <authorList>
            <person name="Barrero R.A."/>
            <person name="Guerrero F.D."/>
            <person name="Moolhuijzen P."/>
            <person name="Goolsby J.A."/>
            <person name="Tidwell J."/>
            <person name="Bellgard S.E."/>
            <person name="Bellgard M.I."/>
        </authorList>
    </citation>
    <scope>NUCLEOTIDE SEQUENCE</scope>
    <source>
        <tissue evidence="1">Shoot tissue taken approximately 20 cm above the soil surface</tissue>
    </source>
</reference>
<sequence length="37" mass="4254">MIILWVLESWAVKAQLVSYPFLNQTFSSVCDQAIQSH</sequence>
<dbReference type="EMBL" id="GBRH01267928">
    <property type="protein sequence ID" value="JAD29967.1"/>
    <property type="molecule type" value="Transcribed_RNA"/>
</dbReference>
<reference evidence="1" key="1">
    <citation type="submission" date="2014-09" db="EMBL/GenBank/DDBJ databases">
        <authorList>
            <person name="Magalhaes I.L.F."/>
            <person name="Oliveira U."/>
            <person name="Santos F.R."/>
            <person name="Vidigal T.H.D.A."/>
            <person name="Brescovit A.D."/>
            <person name="Santos A.J."/>
        </authorList>
    </citation>
    <scope>NUCLEOTIDE SEQUENCE</scope>
    <source>
        <tissue evidence="1">Shoot tissue taken approximately 20 cm above the soil surface</tissue>
    </source>
</reference>
<proteinExistence type="predicted"/>
<organism evidence="1">
    <name type="scientific">Arundo donax</name>
    <name type="common">Giant reed</name>
    <name type="synonym">Donax arundinaceus</name>
    <dbReference type="NCBI Taxonomy" id="35708"/>
    <lineage>
        <taxon>Eukaryota</taxon>
        <taxon>Viridiplantae</taxon>
        <taxon>Streptophyta</taxon>
        <taxon>Embryophyta</taxon>
        <taxon>Tracheophyta</taxon>
        <taxon>Spermatophyta</taxon>
        <taxon>Magnoliopsida</taxon>
        <taxon>Liliopsida</taxon>
        <taxon>Poales</taxon>
        <taxon>Poaceae</taxon>
        <taxon>PACMAD clade</taxon>
        <taxon>Arundinoideae</taxon>
        <taxon>Arundineae</taxon>
        <taxon>Arundo</taxon>
    </lineage>
</organism>
<protein>
    <submittedName>
        <fullName evidence="1">Uncharacterized protein</fullName>
    </submittedName>
</protein>
<accession>A0A0A8Z549</accession>
<evidence type="ECO:0000313" key="1">
    <source>
        <dbReference type="EMBL" id="JAD29967.1"/>
    </source>
</evidence>
<dbReference type="AlphaFoldDB" id="A0A0A8Z549"/>
<name>A0A0A8Z549_ARUDO</name>